<dbReference type="OrthoDB" id="41532at2759"/>
<evidence type="ECO:0000259" key="1">
    <source>
        <dbReference type="PROSITE" id="PS51186"/>
    </source>
</evidence>
<name>A0A545USF4_9HYPO</name>
<protein>
    <submittedName>
        <fullName evidence="2">GNAT family acetyltransferase</fullName>
    </submittedName>
</protein>
<reference evidence="2 3" key="1">
    <citation type="journal article" date="2019" name="Appl. Microbiol. Biotechnol.">
        <title>Genome sequence of Isaria javanica and comparative genome analysis insights into family S53 peptidase evolution in fungal entomopathogens.</title>
        <authorList>
            <person name="Lin R."/>
            <person name="Zhang X."/>
            <person name="Xin B."/>
            <person name="Zou M."/>
            <person name="Gao Y."/>
            <person name="Qin F."/>
            <person name="Hu Q."/>
            <person name="Xie B."/>
            <person name="Cheng X."/>
        </authorList>
    </citation>
    <scope>NUCLEOTIDE SEQUENCE [LARGE SCALE GENOMIC DNA]</scope>
    <source>
        <strain evidence="2 3">IJ1G</strain>
    </source>
</reference>
<organism evidence="2 3">
    <name type="scientific">Cordyceps javanica</name>
    <dbReference type="NCBI Taxonomy" id="43265"/>
    <lineage>
        <taxon>Eukaryota</taxon>
        <taxon>Fungi</taxon>
        <taxon>Dikarya</taxon>
        <taxon>Ascomycota</taxon>
        <taxon>Pezizomycotina</taxon>
        <taxon>Sordariomycetes</taxon>
        <taxon>Hypocreomycetidae</taxon>
        <taxon>Hypocreales</taxon>
        <taxon>Cordycipitaceae</taxon>
        <taxon>Cordyceps</taxon>
    </lineage>
</organism>
<dbReference type="EMBL" id="SPUK01000015">
    <property type="protein sequence ID" value="TQV92408.1"/>
    <property type="molecule type" value="Genomic_DNA"/>
</dbReference>
<dbReference type="CDD" id="cd04301">
    <property type="entry name" value="NAT_SF"/>
    <property type="match status" value="1"/>
</dbReference>
<keyword evidence="3" id="KW-1185">Reference proteome</keyword>
<dbReference type="Gene3D" id="3.40.630.30">
    <property type="match status" value="1"/>
</dbReference>
<dbReference type="AlphaFoldDB" id="A0A545USF4"/>
<dbReference type="Proteomes" id="UP000315783">
    <property type="component" value="Unassembled WGS sequence"/>
</dbReference>
<dbReference type="InterPro" id="IPR016181">
    <property type="entry name" value="Acyl_CoA_acyltransferase"/>
</dbReference>
<accession>A0A545USF4</accession>
<dbReference type="Pfam" id="PF00583">
    <property type="entry name" value="Acetyltransf_1"/>
    <property type="match status" value="1"/>
</dbReference>
<evidence type="ECO:0000313" key="2">
    <source>
        <dbReference type="EMBL" id="TQV92408.1"/>
    </source>
</evidence>
<proteinExistence type="predicted"/>
<gene>
    <name evidence="2" type="ORF">IF1G_08926</name>
</gene>
<dbReference type="SUPFAM" id="SSF55729">
    <property type="entry name" value="Acyl-CoA N-acyltransferases (Nat)"/>
    <property type="match status" value="1"/>
</dbReference>
<evidence type="ECO:0000313" key="3">
    <source>
        <dbReference type="Proteomes" id="UP000315783"/>
    </source>
</evidence>
<comment type="caution">
    <text evidence="2">The sequence shown here is derived from an EMBL/GenBank/DDBJ whole genome shotgun (WGS) entry which is preliminary data.</text>
</comment>
<keyword evidence="2" id="KW-0808">Transferase</keyword>
<feature type="domain" description="N-acetyltransferase" evidence="1">
    <location>
        <begin position="1"/>
        <end position="166"/>
    </location>
</feature>
<dbReference type="GO" id="GO:0016747">
    <property type="term" value="F:acyltransferase activity, transferring groups other than amino-acyl groups"/>
    <property type="evidence" value="ECO:0007669"/>
    <property type="project" value="InterPro"/>
</dbReference>
<sequence length="174" mass="19252">MEFNQGNSVFGSTYEKEAAKDDDFWRQRVSRPQATTFVAVSAQDGRIVSSLTLVRGMQPSPLLGMAAGLVADERDKDSKTLLHWAVNGVYTAPEARRQGIAKAVFETALAFSFASAEAERKSCLVSILAREENEVAIGMYRRMGFVDLSYVQDDGNAVLYMFKARTEPTFSESM</sequence>
<dbReference type="PROSITE" id="PS51186">
    <property type="entry name" value="GNAT"/>
    <property type="match status" value="1"/>
</dbReference>
<dbReference type="InterPro" id="IPR000182">
    <property type="entry name" value="GNAT_dom"/>
</dbReference>